<reference evidence="5" key="1">
    <citation type="journal article" date="2017" name="Elife">
        <title>The kinetoplastid-infecting Bodo saltans virus (BsV), a window into the most abundant giant viruses in the sea.</title>
        <authorList>
            <person name="Deeg C.M."/>
            <person name="Chow C.-E.T."/>
            <person name="Suttle C.A."/>
        </authorList>
    </citation>
    <scope>NUCLEOTIDE SEQUENCE</scope>
    <source>
        <strain evidence="5">NG1</strain>
    </source>
</reference>
<dbReference type="InterPro" id="IPR014015">
    <property type="entry name" value="Helicase_SF3_DNA-vir"/>
</dbReference>
<evidence type="ECO:0000313" key="6">
    <source>
        <dbReference type="Proteomes" id="UP000240325"/>
    </source>
</evidence>
<evidence type="ECO:0000313" key="5">
    <source>
        <dbReference type="EMBL" id="ATZ80378.1"/>
    </source>
</evidence>
<dbReference type="InterPro" id="IPR014819">
    <property type="entry name" value="PriCT_2"/>
</dbReference>
<organism evidence="5">
    <name type="scientific">Bodo saltans virus</name>
    <dbReference type="NCBI Taxonomy" id="2024608"/>
    <lineage>
        <taxon>Viruses</taxon>
        <taxon>Varidnaviria</taxon>
        <taxon>Bamfordvirae</taxon>
        <taxon>Nucleocytoviricota</taxon>
        <taxon>Megaviricetes</taxon>
        <taxon>Imitervirales</taxon>
        <taxon>Mimiviridae</taxon>
        <taxon>Klosneuvirinae</taxon>
        <taxon>Theiavirus</taxon>
        <taxon>Theiavirus salishense</taxon>
    </lineage>
</organism>
<dbReference type="PANTHER" id="PTHR35372">
    <property type="entry name" value="ATP BINDING PROTEIN-RELATED"/>
    <property type="match status" value="1"/>
</dbReference>
<keyword evidence="3" id="KW-0067">ATP-binding</keyword>
<evidence type="ECO:0000259" key="4">
    <source>
        <dbReference type="PROSITE" id="PS51206"/>
    </source>
</evidence>
<dbReference type="InterPro" id="IPR051620">
    <property type="entry name" value="ORF904-like_C"/>
</dbReference>
<dbReference type="NCBIfam" id="TIGR01613">
    <property type="entry name" value="primase_Cterm"/>
    <property type="match status" value="1"/>
</dbReference>
<dbReference type="Pfam" id="PF19263">
    <property type="entry name" value="DUF5906"/>
    <property type="match status" value="1"/>
</dbReference>
<dbReference type="InterPro" id="IPR006500">
    <property type="entry name" value="Helicase_put_C_phage/plasmid"/>
</dbReference>
<sequence length="917" mass="106980">MSSDKNNNTKNETDDDIKNFIKFMKARAVFKDKNTGEYPALVTHTLMGVLHKTEHPYRGSFSIQGKEYNKFLKLYKNVMDKIPLFIVERLKETGKMVSPLIIDIDYHIENEERVYDLNLIKEVTKVCNEILLEYIDINKNDLLAYVQEKEEPTADKKDYKDGFHVFYDIPLSYNKRKFLFDKIKQEITQKELFCDIDTSSSYSEIVDEKVLIDNGFLMFGSTKEGRNPYKLTHIFSHNLEEIPINEYDDEQLIAIFSLQKYIDDDDIEFCEEYKEEEEKINNMEMHIKKKDKQKITKQEFDNNIKKQNCDNKKEDKKEDINTNKELNELIESSQEFMLVYKLINIMSKERATKYDTWTRVGWALNGISPKLYPLFLHFSRKAPNYDENGCDKLWSSANRIKAGLTVASVKMWAKEDNPVEYENILNERILKIIEKIDTPNDNDIADFINELYGDLYKCINITKNTWYEFQMHRWVVVDSGYTLLEKIATTVAEEFTKCISYMQKDKNSKTGFGHDTSLKVIGKLINTITKLKDHKTGSTLVKTCARKMYDRKFEESLDGNPYLIGFDNGVFDLRTMSFRNGEPDDRVAMSVGYDYIYKNKEPPKKIIKEINECIHKIQPEDDMRDYIMRYFASCLDGKNRDQSFRIFTGSGGNGKSVLVKLFELSLGEYYGILPAAVLTMRESGPNNASPFLADMKGKRAVAIHETEGDASIQLGKMKGLTGGDKITTRKNFGDPFSFVPMFKLMLICNKLPKIPSDDGGTWRRIRVSPFESKFVSADKVNESKHHYLRDTSLDDEKLGEWSQIFMWMLLNIYYPKYIATGLCEPAKVTIFSEKYQRDSDVLLDFLSQVTIETKEDKDSESVMDLFKQFKDWVRQTQSGKFDYSKHDFEEYLVEKRGLRIDNGKIFGIKSRFTEFDR</sequence>
<dbReference type="InterPro" id="IPR056443">
    <property type="entry name" value="AEP_C962R"/>
</dbReference>
<keyword evidence="6" id="KW-1185">Reference proteome</keyword>
<protein>
    <submittedName>
        <fullName evidence="5">D5 family helicase-primase</fullName>
    </submittedName>
</protein>
<dbReference type="PROSITE" id="PS51206">
    <property type="entry name" value="SF3_HELICASE_1"/>
    <property type="match status" value="1"/>
</dbReference>
<dbReference type="Pfam" id="PF08706">
    <property type="entry name" value="D5_N"/>
    <property type="match status" value="1"/>
</dbReference>
<dbReference type="InterPro" id="IPR014818">
    <property type="entry name" value="Phage/plasmid_primase_P4_C"/>
</dbReference>
<dbReference type="PANTHER" id="PTHR35372:SF2">
    <property type="entry name" value="SF3 HELICASE DOMAIN-CONTAINING PROTEIN"/>
    <property type="match status" value="1"/>
</dbReference>
<keyword evidence="1" id="KW-0547">Nucleotide-binding</keyword>
<keyword evidence="5" id="KW-0347">Helicase</keyword>
<keyword evidence="2" id="KW-0378">Hydrolase</keyword>
<name>A0A2H4UU01_9VIRU</name>
<dbReference type="SUPFAM" id="SSF52540">
    <property type="entry name" value="P-loop containing nucleoside triphosphate hydrolases"/>
    <property type="match status" value="1"/>
</dbReference>
<dbReference type="Proteomes" id="UP000240325">
    <property type="component" value="Segment"/>
</dbReference>
<evidence type="ECO:0000256" key="2">
    <source>
        <dbReference type="ARBA" id="ARBA00022801"/>
    </source>
</evidence>
<dbReference type="InterPro" id="IPR045455">
    <property type="entry name" value="NrS-1_pol-like_helicase"/>
</dbReference>
<evidence type="ECO:0000256" key="1">
    <source>
        <dbReference type="ARBA" id="ARBA00022741"/>
    </source>
</evidence>
<dbReference type="GO" id="GO:0005524">
    <property type="term" value="F:ATP binding"/>
    <property type="evidence" value="ECO:0007669"/>
    <property type="project" value="UniProtKB-KW"/>
</dbReference>
<dbReference type="Pfam" id="PF23162">
    <property type="entry name" value="AEP_C962R"/>
    <property type="match status" value="1"/>
</dbReference>
<dbReference type="GO" id="GO:0016817">
    <property type="term" value="F:hydrolase activity, acting on acid anhydrides"/>
    <property type="evidence" value="ECO:0007669"/>
    <property type="project" value="InterPro"/>
</dbReference>
<dbReference type="GO" id="GO:0004386">
    <property type="term" value="F:helicase activity"/>
    <property type="evidence" value="ECO:0007669"/>
    <property type="project" value="UniProtKB-KW"/>
</dbReference>
<proteinExistence type="predicted"/>
<dbReference type="SMART" id="SM00885">
    <property type="entry name" value="D5_N"/>
    <property type="match status" value="1"/>
</dbReference>
<dbReference type="InterPro" id="IPR027417">
    <property type="entry name" value="P-loop_NTPase"/>
</dbReference>
<accession>A0A2H4UU01</accession>
<feature type="domain" description="SF3 helicase" evidence="4">
    <location>
        <begin position="622"/>
        <end position="783"/>
    </location>
</feature>
<dbReference type="Pfam" id="PF08707">
    <property type="entry name" value="PriCT_2"/>
    <property type="match status" value="1"/>
</dbReference>
<dbReference type="EMBL" id="MF782455">
    <property type="protein sequence ID" value="ATZ80378.1"/>
    <property type="molecule type" value="Genomic_DNA"/>
</dbReference>
<gene>
    <name evidence="5" type="ORF">BMW23_0321</name>
</gene>
<evidence type="ECO:0000256" key="3">
    <source>
        <dbReference type="ARBA" id="ARBA00022840"/>
    </source>
</evidence>
<dbReference type="Gene3D" id="3.40.50.300">
    <property type="entry name" value="P-loop containing nucleotide triphosphate hydrolases"/>
    <property type="match status" value="1"/>
</dbReference>